<dbReference type="PROSITE" id="PS51465">
    <property type="entry name" value="KAZAL_2"/>
    <property type="match status" value="1"/>
</dbReference>
<accession>A0A8D0C5Z7</accession>
<dbReference type="InterPro" id="IPR002350">
    <property type="entry name" value="Kazal_dom"/>
</dbReference>
<dbReference type="AlphaFoldDB" id="A0A8D0C5Z7"/>
<dbReference type="Ensembl" id="ENSSMRT00000020753.1">
    <property type="protein sequence ID" value="ENSSMRP00000017724.1"/>
    <property type="gene ID" value="ENSSMRG00000013826.1"/>
</dbReference>
<dbReference type="CDD" id="cd00104">
    <property type="entry name" value="KAZAL_FS"/>
    <property type="match status" value="1"/>
</dbReference>
<evidence type="ECO:0000313" key="2">
    <source>
        <dbReference type="Ensembl" id="ENSSMRP00000017724.1"/>
    </source>
</evidence>
<dbReference type="InterPro" id="IPR036058">
    <property type="entry name" value="Kazal_dom_sf"/>
</dbReference>
<keyword evidence="3" id="KW-1185">Reference proteome</keyword>
<dbReference type="Gene3D" id="3.30.60.30">
    <property type="match status" value="1"/>
</dbReference>
<protein>
    <recommendedName>
        <fullName evidence="1">Kazal-like domain-containing protein</fullName>
    </recommendedName>
</protein>
<dbReference type="SUPFAM" id="SSF100895">
    <property type="entry name" value="Kazal-type serine protease inhibitors"/>
    <property type="match status" value="1"/>
</dbReference>
<reference evidence="2" key="1">
    <citation type="submission" date="2025-08" db="UniProtKB">
        <authorList>
            <consortium name="Ensembl"/>
        </authorList>
    </citation>
    <scope>IDENTIFICATION</scope>
</reference>
<reference evidence="2" key="2">
    <citation type="submission" date="2025-09" db="UniProtKB">
        <authorList>
            <consortium name="Ensembl"/>
        </authorList>
    </citation>
    <scope>IDENTIFICATION</scope>
</reference>
<dbReference type="Proteomes" id="UP000694421">
    <property type="component" value="Unplaced"/>
</dbReference>
<sequence>TGVNPFCLLGPLIWPDLHSPECLNTKRTKSMVTTCHCDYCCGFPKRPCTEEFQPHCGSDGKTYPNRCYFCNGFM</sequence>
<proteinExistence type="predicted"/>
<dbReference type="Pfam" id="PF00050">
    <property type="entry name" value="Kazal_1"/>
    <property type="match status" value="1"/>
</dbReference>
<organism evidence="2 3">
    <name type="scientific">Salvator merianae</name>
    <name type="common">Argentine black and white tegu</name>
    <name type="synonym">Tupinambis merianae</name>
    <dbReference type="NCBI Taxonomy" id="96440"/>
    <lineage>
        <taxon>Eukaryota</taxon>
        <taxon>Metazoa</taxon>
        <taxon>Chordata</taxon>
        <taxon>Craniata</taxon>
        <taxon>Vertebrata</taxon>
        <taxon>Euteleostomi</taxon>
        <taxon>Lepidosauria</taxon>
        <taxon>Squamata</taxon>
        <taxon>Bifurcata</taxon>
        <taxon>Unidentata</taxon>
        <taxon>Episquamata</taxon>
        <taxon>Laterata</taxon>
        <taxon>Teiioidea</taxon>
        <taxon>Teiidae</taxon>
        <taxon>Salvator</taxon>
    </lineage>
</organism>
<evidence type="ECO:0000259" key="1">
    <source>
        <dbReference type="PROSITE" id="PS51465"/>
    </source>
</evidence>
<feature type="domain" description="Kazal-like" evidence="1">
    <location>
        <begin position="38"/>
        <end position="74"/>
    </location>
</feature>
<name>A0A8D0C5Z7_SALMN</name>
<dbReference type="PROSITE" id="PS00282">
    <property type="entry name" value="KAZAL_1"/>
    <property type="match status" value="1"/>
</dbReference>
<dbReference type="GeneTree" id="ENSGT01020000230731"/>
<evidence type="ECO:0000313" key="3">
    <source>
        <dbReference type="Proteomes" id="UP000694421"/>
    </source>
</evidence>